<evidence type="ECO:0000313" key="4">
    <source>
        <dbReference type="EMBL" id="KGF53141.1"/>
    </source>
</evidence>
<sequence>MNIKRHLLLLLLLLCFQIIMAQHVRVVAPRRVSVGEEFQIEYTVYTQDVRRFHLGKISSGLEKIYGPATSSQRSIRFVDGHTSSSSSISFAYVFVANKKGILTVSPARIDIGGQMLASTPVRITAVGNVNTSRASSKGSSSMSEDENTDYSSSPSSITSKDLFIKVIANKTIVHEQEPVLLTYKVYTTKNLKQLAGKMPDLVGFHVQEINLPQQKSFHKERVKNKVYNTVTWSQYVIYPQMTGILKVPSLTFKGIVQISDPDFNPFEAFGIDNSRDIQKDIIAPSLAIKVLPLPNKPANFSGGVGHFNISIQADKKEVKAGDPLSVRVVISGNGNLKLIKQPKITYPKSFEAYDVNISDKTRLTVKGTEGNMIYDQIVVPHNEGRFTINPIKFTYFDVSQQKYVTIETEKLCLKILKNKSIKKKEVDDAASLDNDIHPLKLEESSFNNFKYTFFNSFLYWFFIFILFVIIVLIIYFFRDGLKSSSADFSLKLEKNANKTATSRLDSAYAMMLKGDNIEFYEEISHALWGYVSDKLHIAVGELSRENITESLAYINIPNNVIEKFISALDECEYERYAPGDERGNMRRTYDKAITAISSIEDVSKRNKKIRKMKSLLLLFGILTIFTLSSFGINTSKNEANSLYNKGNYAAAAQAYEFLLQKNISPSLYYNLGNAYYKQDSIAKAVIAYERALRLSPDDNDIKFNLQLAQSKTIDNIPSKSEMFFITWYKSLVNLLSIDGWAWISIFSLILIICGMCAFIQIKKLSIRKTLTKIFVILIILFVLSIFLAFQQKSFICSHDFAIVISPSVVVKTTPDAAASKAFIIHEGTKLKIIDNSMDQWWEVVLDDGRKGWIEKGVAEVI</sequence>
<feature type="region of interest" description="Disordered" evidence="2">
    <location>
        <begin position="131"/>
        <end position="156"/>
    </location>
</feature>
<keyword evidence="3" id="KW-1133">Transmembrane helix</keyword>
<feature type="repeat" description="TPR" evidence="1">
    <location>
        <begin position="665"/>
        <end position="698"/>
    </location>
</feature>
<keyword evidence="5" id="KW-1185">Reference proteome</keyword>
<evidence type="ECO:0000256" key="2">
    <source>
        <dbReference type="SAM" id="MobiDB-lite"/>
    </source>
</evidence>
<feature type="transmembrane region" description="Helical" evidence="3">
    <location>
        <begin position="773"/>
        <end position="789"/>
    </location>
</feature>
<proteinExistence type="predicted"/>
<keyword evidence="3" id="KW-0812">Transmembrane</keyword>
<dbReference type="PANTHER" id="PTHR40940:SF2">
    <property type="entry name" value="BATD"/>
    <property type="match status" value="1"/>
</dbReference>
<accession>A0A096B2F5</accession>
<organism evidence="4 5">
    <name type="scientific">Prevotella amnii DNF00058</name>
    <dbReference type="NCBI Taxonomy" id="1401066"/>
    <lineage>
        <taxon>Bacteria</taxon>
        <taxon>Pseudomonadati</taxon>
        <taxon>Bacteroidota</taxon>
        <taxon>Bacteroidia</taxon>
        <taxon>Bacteroidales</taxon>
        <taxon>Prevotellaceae</taxon>
        <taxon>Prevotella</taxon>
    </lineage>
</organism>
<dbReference type="SUPFAM" id="SSF48452">
    <property type="entry name" value="TPR-like"/>
    <property type="match status" value="1"/>
</dbReference>
<dbReference type="CDD" id="cd00174">
    <property type="entry name" value="SH3"/>
    <property type="match status" value="1"/>
</dbReference>
<dbReference type="RefSeq" id="WP_036853930.1">
    <property type="nucleotide sequence ID" value="NZ_JRNU01000002.1"/>
</dbReference>
<feature type="transmembrane region" description="Helical" evidence="3">
    <location>
        <begin position="457"/>
        <end position="477"/>
    </location>
</feature>
<evidence type="ECO:0000256" key="3">
    <source>
        <dbReference type="SAM" id="Phobius"/>
    </source>
</evidence>
<reference evidence="4 5" key="1">
    <citation type="submission" date="2014-07" db="EMBL/GenBank/DDBJ databases">
        <authorList>
            <person name="McCorrison J."/>
            <person name="Sanka R."/>
            <person name="Torralba M."/>
            <person name="Gillis M."/>
            <person name="Haft D.H."/>
            <person name="Methe B."/>
            <person name="Sutton G."/>
            <person name="Nelson K.E."/>
        </authorList>
    </citation>
    <scope>NUCLEOTIDE SEQUENCE [LARGE SCALE GENOMIC DNA]</scope>
    <source>
        <strain evidence="4 5">DNF00058</strain>
    </source>
</reference>
<dbReference type="Gene3D" id="2.30.30.40">
    <property type="entry name" value="SH3 Domains"/>
    <property type="match status" value="1"/>
</dbReference>
<evidence type="ECO:0000313" key="5">
    <source>
        <dbReference type="Proteomes" id="UP000029614"/>
    </source>
</evidence>
<keyword evidence="1" id="KW-0802">TPR repeat</keyword>
<dbReference type="Pfam" id="PF13432">
    <property type="entry name" value="TPR_16"/>
    <property type="match status" value="1"/>
</dbReference>
<dbReference type="InterPro" id="IPR011990">
    <property type="entry name" value="TPR-like_helical_dom_sf"/>
</dbReference>
<protein>
    <submittedName>
        <fullName evidence="4">Aerotolerance regulator BatD</fullName>
    </submittedName>
</protein>
<dbReference type="PROSITE" id="PS50005">
    <property type="entry name" value="TPR"/>
    <property type="match status" value="1"/>
</dbReference>
<dbReference type="Pfam" id="PF13584">
    <property type="entry name" value="BatD"/>
    <property type="match status" value="2"/>
</dbReference>
<dbReference type="PANTHER" id="PTHR40940">
    <property type="entry name" value="PROTEIN BATD-RELATED"/>
    <property type="match status" value="1"/>
</dbReference>
<evidence type="ECO:0000256" key="1">
    <source>
        <dbReference type="PROSITE-ProRule" id="PRU00339"/>
    </source>
</evidence>
<dbReference type="InterPro" id="IPR025738">
    <property type="entry name" value="BatD"/>
</dbReference>
<dbReference type="PROSITE" id="PS50293">
    <property type="entry name" value="TPR_REGION"/>
    <property type="match status" value="1"/>
</dbReference>
<dbReference type="EMBL" id="JRNU01000002">
    <property type="protein sequence ID" value="KGF53141.1"/>
    <property type="molecule type" value="Genomic_DNA"/>
</dbReference>
<dbReference type="AlphaFoldDB" id="A0A096B2F5"/>
<dbReference type="Gene3D" id="1.25.40.10">
    <property type="entry name" value="Tetratricopeptide repeat domain"/>
    <property type="match status" value="1"/>
</dbReference>
<feature type="transmembrane region" description="Helical" evidence="3">
    <location>
        <begin position="614"/>
        <end position="632"/>
    </location>
</feature>
<dbReference type="SMART" id="SM00028">
    <property type="entry name" value="TPR"/>
    <property type="match status" value="1"/>
</dbReference>
<comment type="caution">
    <text evidence="4">The sequence shown here is derived from an EMBL/GenBank/DDBJ whole genome shotgun (WGS) entry which is preliminary data.</text>
</comment>
<feature type="compositionally biased region" description="Low complexity" evidence="2">
    <location>
        <begin position="132"/>
        <end position="142"/>
    </location>
</feature>
<gene>
    <name evidence="4" type="ORF">HMPREF9302_01040</name>
</gene>
<feature type="transmembrane region" description="Helical" evidence="3">
    <location>
        <begin position="740"/>
        <end position="761"/>
    </location>
</feature>
<dbReference type="OrthoDB" id="2079210at2"/>
<dbReference type="Proteomes" id="UP000029614">
    <property type="component" value="Unassembled WGS sequence"/>
</dbReference>
<dbReference type="InterPro" id="IPR019734">
    <property type="entry name" value="TPR_rpt"/>
</dbReference>
<name>A0A096B2F5_9BACT</name>
<keyword evidence="3" id="KW-0472">Membrane</keyword>